<dbReference type="AlphaFoldDB" id="A0A9W3SIJ6"/>
<reference evidence="2 3" key="1">
    <citation type="submission" date="2016-04" db="EMBL/GenBank/DDBJ databases">
        <title>High quality genome of the nematocidal Bacillus thuringiensis MYBT18246.</title>
        <authorList>
            <person name="Hollensteiner J."/>
            <person name="Poehlein A."/>
            <person name="Sproeer C."/>
            <person name="Bunk B."/>
            <person name="Rosenstiel P."/>
            <person name="Schulenburg H."/>
            <person name="Liesegang H."/>
        </authorList>
    </citation>
    <scope>NUCLEOTIDE SEQUENCE [LARGE SCALE GENOMIC DNA]</scope>
    <source>
        <strain evidence="2 3">MYBT18246</strain>
        <plasmid evidence="2 3">p120416</plasmid>
    </source>
</reference>
<name>A0A9W3SIJ6_BACTU</name>
<feature type="signal peptide" evidence="1">
    <location>
        <begin position="1"/>
        <end position="28"/>
    </location>
</feature>
<proteinExistence type="predicted"/>
<dbReference type="RefSeq" id="WP_065486727.1">
    <property type="nucleotide sequence ID" value="NZ_CP015354.1"/>
</dbReference>
<accession>A0A9W3SIJ6</accession>
<gene>
    <name evidence="2" type="ORF">BT246_68120</name>
</gene>
<keyword evidence="1" id="KW-0732">Signal</keyword>
<keyword evidence="2" id="KW-0614">Plasmid</keyword>
<evidence type="ECO:0000313" key="2">
    <source>
        <dbReference type="EMBL" id="ANS52103.1"/>
    </source>
</evidence>
<sequence>MKSFKTITSLLLAGVIGGSSLGSLPLHANAAASITNEQSYTQPFTNERSSHPSGFIPPQSTMMKWNLTISSDMLGISGKINDILQRTTFQNLIRELADQTFSVANNRYNVMVFTADFQYRYHFEGIKFHATISYFGKTYHMYVFEKGTFNTYNHVQTKPWAWAYKGWIQGNTGANIQFYLPKMGIHSSNL</sequence>
<evidence type="ECO:0000256" key="1">
    <source>
        <dbReference type="SAM" id="SignalP"/>
    </source>
</evidence>
<protein>
    <submittedName>
        <fullName evidence="2">Uncharacterized protein</fullName>
    </submittedName>
</protein>
<dbReference type="EMBL" id="CP015354">
    <property type="protein sequence ID" value="ANS52103.1"/>
    <property type="molecule type" value="Genomic_DNA"/>
</dbReference>
<dbReference type="Proteomes" id="UP000092743">
    <property type="component" value="Plasmid p120416"/>
</dbReference>
<feature type="chain" id="PRO_5040877075" evidence="1">
    <location>
        <begin position="29"/>
        <end position="190"/>
    </location>
</feature>
<organism evidence="2 3">
    <name type="scientific">Bacillus thuringiensis</name>
    <dbReference type="NCBI Taxonomy" id="1428"/>
    <lineage>
        <taxon>Bacteria</taxon>
        <taxon>Bacillati</taxon>
        <taxon>Bacillota</taxon>
        <taxon>Bacilli</taxon>
        <taxon>Bacillales</taxon>
        <taxon>Bacillaceae</taxon>
        <taxon>Bacillus</taxon>
        <taxon>Bacillus cereus group</taxon>
    </lineage>
</organism>
<evidence type="ECO:0000313" key="3">
    <source>
        <dbReference type="Proteomes" id="UP000092743"/>
    </source>
</evidence>
<geneLocation type="plasmid" evidence="2 3">
    <name>p120416</name>
</geneLocation>